<protein>
    <recommendedName>
        <fullName evidence="3">Hydrazine synthase alpha subunit middle domain-containing protein</fullName>
    </recommendedName>
</protein>
<evidence type="ECO:0008006" key="3">
    <source>
        <dbReference type="Google" id="ProtNLM"/>
    </source>
</evidence>
<dbReference type="Gene3D" id="2.120.10.30">
    <property type="entry name" value="TolB, C-terminal domain"/>
    <property type="match status" value="1"/>
</dbReference>
<reference evidence="1 2" key="1">
    <citation type="submission" date="2019-02" db="EMBL/GenBank/DDBJ databases">
        <title>Deep-cultivation of Planctomycetes and their phenomic and genomic characterization uncovers novel biology.</title>
        <authorList>
            <person name="Wiegand S."/>
            <person name="Jogler M."/>
            <person name="Boedeker C."/>
            <person name="Pinto D."/>
            <person name="Vollmers J."/>
            <person name="Rivas-Marin E."/>
            <person name="Kohn T."/>
            <person name="Peeters S.H."/>
            <person name="Heuer A."/>
            <person name="Rast P."/>
            <person name="Oberbeckmann S."/>
            <person name="Bunk B."/>
            <person name="Jeske O."/>
            <person name="Meyerdierks A."/>
            <person name="Storesund J.E."/>
            <person name="Kallscheuer N."/>
            <person name="Luecker S."/>
            <person name="Lage O.M."/>
            <person name="Pohl T."/>
            <person name="Merkel B.J."/>
            <person name="Hornburger P."/>
            <person name="Mueller R.-W."/>
            <person name="Bruemmer F."/>
            <person name="Labrenz M."/>
            <person name="Spormann A.M."/>
            <person name="Op den Camp H."/>
            <person name="Overmann J."/>
            <person name="Amann R."/>
            <person name="Jetten M.S.M."/>
            <person name="Mascher T."/>
            <person name="Medema M.H."/>
            <person name="Devos D.P."/>
            <person name="Kaster A.-K."/>
            <person name="Ovreas L."/>
            <person name="Rohde M."/>
            <person name="Galperin M.Y."/>
            <person name="Jogler C."/>
        </authorList>
    </citation>
    <scope>NUCLEOTIDE SEQUENCE [LARGE SCALE GENOMIC DNA]</scope>
    <source>
        <strain evidence="1 2">ETA_A1</strain>
    </source>
</reference>
<name>A0A517XTS7_9BACT</name>
<organism evidence="1 2">
    <name type="scientific">Urbifossiella limnaea</name>
    <dbReference type="NCBI Taxonomy" id="2528023"/>
    <lineage>
        <taxon>Bacteria</taxon>
        <taxon>Pseudomonadati</taxon>
        <taxon>Planctomycetota</taxon>
        <taxon>Planctomycetia</taxon>
        <taxon>Gemmatales</taxon>
        <taxon>Gemmataceae</taxon>
        <taxon>Urbifossiella</taxon>
    </lineage>
</organism>
<dbReference type="AlphaFoldDB" id="A0A517XTS7"/>
<keyword evidence="2" id="KW-1185">Reference proteome</keyword>
<evidence type="ECO:0000313" key="2">
    <source>
        <dbReference type="Proteomes" id="UP000319576"/>
    </source>
</evidence>
<dbReference type="Proteomes" id="UP000319576">
    <property type="component" value="Chromosome"/>
</dbReference>
<dbReference type="KEGG" id="uli:ETAA1_28660"/>
<proteinExistence type="predicted"/>
<dbReference type="OrthoDB" id="221261at2"/>
<dbReference type="SUPFAM" id="SSF69304">
    <property type="entry name" value="Tricorn protease N-terminal domain"/>
    <property type="match status" value="1"/>
</dbReference>
<accession>A0A517XTS7</accession>
<gene>
    <name evidence="1" type="ORF">ETAA1_28660</name>
</gene>
<sequence length="624" mass="66554">MTRRTRPTLVTALAVAAGVVAYWFLLRPDPGDPRLNGFVAARPPVAVVFTSRSEPASFEAAAPDGEEFRYPGRRLWAAREGRLRLLSTRGTVHELTWGRALPDGGTLIDVMSPSVTLDGRSILFAGRKGGDDPGHFRLYEVQLDGSDLRPLTGQPGDLGAVAVPPLRFAADGSPLSDAQRCRIDYDDVDPVEVRAEPRQIVFASSRDPDLGRDHDRRSTQLWVRDERGRLTQATANRNNDRWPWPMASGYVAFSLWSRNREVVSADATDVRPFDPAVPSATPPTDAWLGAFVRLSSSGHFGMLAKPPVPVWRPRLLANGRVAFMTPGPDGRLTVAQVVPGTIAAVPSAAAAPLPTLSGVRLHRIPEAGRAMSLATPSPCPPAGVLLSAAGGSAPGAFGLYLAPEEWPEDGATAGPVELKLLFDDPDLVDAEPVAVYRRSVYEVPAASNDNSAPDRTLQLLSGKKYVGPTGNLFATGLTGMQMADLPGQRTDTGSGPVFAAPPAGAIVKLKVWASRRDRFDDPVRPRVPGAWEPLVEYPAGDTAGGPVPTDAPTVLAGFGRDGKVVRWESAAADAAGRRAAFYAFAGDHYSLATSGGRHFCVGCHPGHSGMPPADHRKHAEQFPH</sequence>
<dbReference type="RefSeq" id="WP_145239266.1">
    <property type="nucleotide sequence ID" value="NZ_CP036273.1"/>
</dbReference>
<evidence type="ECO:0000313" key="1">
    <source>
        <dbReference type="EMBL" id="QDU20903.1"/>
    </source>
</evidence>
<dbReference type="InterPro" id="IPR011042">
    <property type="entry name" value="6-blade_b-propeller_TolB-like"/>
</dbReference>
<dbReference type="EMBL" id="CP036273">
    <property type="protein sequence ID" value="QDU20903.1"/>
    <property type="molecule type" value="Genomic_DNA"/>
</dbReference>